<gene>
    <name evidence="1" type="ORF">C5B42_02255</name>
</gene>
<evidence type="ECO:0000313" key="2">
    <source>
        <dbReference type="Proteomes" id="UP000246104"/>
    </source>
</evidence>
<organism evidence="1 2">
    <name type="scientific">Candidatus Cerribacteria bacterium 'Amazon FNV 2010 28 9'</name>
    <dbReference type="NCBI Taxonomy" id="2081795"/>
    <lineage>
        <taxon>Bacteria</taxon>
        <taxon>Candidatus Cerribacteria</taxon>
    </lineage>
</organism>
<sequence length="155" mass="17855">MVEHSFAPQLDSFYEQLQEVITQPTELRIVAQLLCAFIGDFWKSQSLVRRIEPGSFGRNDEGIEQPATCMTINDETETSILKWGYEIDNVGNKNPKIDIFAIPYLLEKTDWGGTQSDHQYSLQITRNEFRIERTNFIPAKQREKAVSIPIESPFV</sequence>
<dbReference type="Proteomes" id="UP000246104">
    <property type="component" value="Unassembled WGS sequence"/>
</dbReference>
<comment type="caution">
    <text evidence="1">The sequence shown here is derived from an EMBL/GenBank/DDBJ whole genome shotgun (WGS) entry which is preliminary data.</text>
</comment>
<evidence type="ECO:0000313" key="1">
    <source>
        <dbReference type="EMBL" id="PWU23658.1"/>
    </source>
</evidence>
<dbReference type="EMBL" id="PSRQ01000026">
    <property type="protein sequence ID" value="PWU23658.1"/>
    <property type="molecule type" value="Genomic_DNA"/>
</dbReference>
<proteinExistence type="predicted"/>
<protein>
    <submittedName>
        <fullName evidence="1">Uncharacterized protein</fullName>
    </submittedName>
</protein>
<name>A0A317JQH4_9BACT</name>
<accession>A0A317JQH4</accession>
<dbReference type="AlphaFoldDB" id="A0A317JQH4"/>
<reference evidence="1 2" key="1">
    <citation type="submission" date="2018-02" db="EMBL/GenBank/DDBJ databases">
        <title>Genomic Reconstructions from Amazon Rainforest and Pasture Soil Reveal Novel Insights into the Physiology of Candidate Phyla in Tropical Sites.</title>
        <authorList>
            <person name="Kroeger M.E."/>
            <person name="Delmont T."/>
            <person name="Eren A.M."/>
            <person name="Guo J."/>
            <person name="Meyer K.M."/>
            <person name="Khan K."/>
            <person name="Rodrigues J.L.M."/>
            <person name="Bohannan B.J.M."/>
            <person name="Tringe S."/>
            <person name="Borges C.D."/>
            <person name="Tiedje J."/>
            <person name="Tsai S.M."/>
            <person name="Nusslein K."/>
        </authorList>
    </citation>
    <scope>NUCLEOTIDE SEQUENCE [LARGE SCALE GENOMIC DNA]</scope>
    <source>
        <strain evidence="1">Amazon FNV 2010 28 9</strain>
    </source>
</reference>